<dbReference type="Gene3D" id="3.30.420.10">
    <property type="entry name" value="Ribonuclease H-like superfamily/Ribonuclease H"/>
    <property type="match status" value="1"/>
</dbReference>
<feature type="region of interest" description="Disordered" evidence="1">
    <location>
        <begin position="75"/>
        <end position="96"/>
    </location>
</feature>
<dbReference type="InterPro" id="IPR001584">
    <property type="entry name" value="Integrase_cat-core"/>
</dbReference>
<sequence length="365" mass="42711">MTLARQIYPGHCDMLLKQFAKATKHPYGHLLTDSIVEEPSPENMDKGQACDDCGQLFDITHEVQRNVKNSWCPEYSESKKKNEDMSDSEQDDSVEDNEAYVQLWKKVRETNGEKFQKIYNTFIDHGEESDEAQEIAEERIQPYNEKGEEEESDDDVSKEETENLFEIVYSCSDPVNMAPWKDYLKSIYYYPKHTAVFAGPQKLHDVVKKEGKFKIGMHWIRQFLHDQESHSLHKPVRRRFQRNHVVSVAIDDVWMADLIDMVIDTFSKYVWLKPLKYKTGEEVAQAFQKIFTTTSRSPAKLITDKARKVQDLMKKEEIQYFSTQNENKASTLERAILTIKTSLTRYIWYKETATFITVLQDIADN</sequence>
<evidence type="ECO:0000256" key="1">
    <source>
        <dbReference type="SAM" id="MobiDB-lite"/>
    </source>
</evidence>
<feature type="domain" description="Integrase catalytic" evidence="2">
    <location>
        <begin position="231"/>
        <end position="365"/>
    </location>
</feature>
<keyword evidence="4" id="KW-1185">Reference proteome</keyword>
<protein>
    <submittedName>
        <fullName evidence="3">YMD3-like protein</fullName>
    </submittedName>
</protein>
<proteinExistence type="predicted"/>
<reference evidence="3" key="1">
    <citation type="submission" date="2022-11" db="EMBL/GenBank/DDBJ databases">
        <title>Centuries of genome instability and evolution in soft-shell clam transmissible cancer (bioRxiv).</title>
        <authorList>
            <person name="Hart S.F.M."/>
            <person name="Yonemitsu M.A."/>
            <person name="Giersch R.M."/>
            <person name="Beal B.F."/>
            <person name="Arriagada G."/>
            <person name="Davis B.W."/>
            <person name="Ostrander E.A."/>
            <person name="Goff S.P."/>
            <person name="Metzger M.J."/>
        </authorList>
    </citation>
    <scope>NUCLEOTIDE SEQUENCE</scope>
    <source>
        <strain evidence="3">MELC-2E11</strain>
        <tissue evidence="3">Siphon/mantle</tissue>
    </source>
</reference>
<dbReference type="EMBL" id="CP111025">
    <property type="protein sequence ID" value="WAR26571.1"/>
    <property type="molecule type" value="Genomic_DNA"/>
</dbReference>
<dbReference type="InterPro" id="IPR036397">
    <property type="entry name" value="RNaseH_sf"/>
</dbReference>
<evidence type="ECO:0000313" key="4">
    <source>
        <dbReference type="Proteomes" id="UP001164746"/>
    </source>
</evidence>
<dbReference type="PANTHER" id="PTHR46585:SF1">
    <property type="entry name" value="CHROMO DOMAIN-CONTAINING PROTEIN"/>
    <property type="match status" value="1"/>
</dbReference>
<gene>
    <name evidence="3" type="ORF">MAR_012275</name>
</gene>
<feature type="compositionally biased region" description="Acidic residues" evidence="1">
    <location>
        <begin position="85"/>
        <end position="96"/>
    </location>
</feature>
<dbReference type="Proteomes" id="UP001164746">
    <property type="component" value="Chromosome 14"/>
</dbReference>
<evidence type="ECO:0000313" key="3">
    <source>
        <dbReference type="EMBL" id="WAR26571.1"/>
    </source>
</evidence>
<dbReference type="PANTHER" id="PTHR46585">
    <property type="entry name" value="INTEGRASE CORE DOMAIN CONTAINING PROTEIN"/>
    <property type="match status" value="1"/>
</dbReference>
<dbReference type="SUPFAM" id="SSF53098">
    <property type="entry name" value="Ribonuclease H-like"/>
    <property type="match status" value="1"/>
</dbReference>
<evidence type="ECO:0000259" key="2">
    <source>
        <dbReference type="PROSITE" id="PS50994"/>
    </source>
</evidence>
<dbReference type="PROSITE" id="PS50994">
    <property type="entry name" value="INTEGRASE"/>
    <property type="match status" value="1"/>
</dbReference>
<accession>A0ABY7G0P8</accession>
<name>A0ABY7G0P8_MYAAR</name>
<organism evidence="3 4">
    <name type="scientific">Mya arenaria</name>
    <name type="common">Soft-shell clam</name>
    <dbReference type="NCBI Taxonomy" id="6604"/>
    <lineage>
        <taxon>Eukaryota</taxon>
        <taxon>Metazoa</taxon>
        <taxon>Spiralia</taxon>
        <taxon>Lophotrochozoa</taxon>
        <taxon>Mollusca</taxon>
        <taxon>Bivalvia</taxon>
        <taxon>Autobranchia</taxon>
        <taxon>Heteroconchia</taxon>
        <taxon>Euheterodonta</taxon>
        <taxon>Imparidentia</taxon>
        <taxon>Neoheterodontei</taxon>
        <taxon>Myida</taxon>
        <taxon>Myoidea</taxon>
        <taxon>Myidae</taxon>
        <taxon>Mya</taxon>
    </lineage>
</organism>
<dbReference type="InterPro" id="IPR012337">
    <property type="entry name" value="RNaseH-like_sf"/>
</dbReference>